<accession>A0ABQ2HS82</accession>
<dbReference type="Pfam" id="PF07715">
    <property type="entry name" value="Plug"/>
    <property type="match status" value="1"/>
</dbReference>
<feature type="signal peptide" evidence="8">
    <location>
        <begin position="1"/>
        <end position="26"/>
    </location>
</feature>
<keyword evidence="2 7" id="KW-0813">Transport</keyword>
<dbReference type="InterPro" id="IPR023997">
    <property type="entry name" value="TonB-dep_OMP_SusC/RagA_CS"/>
</dbReference>
<comment type="caution">
    <text evidence="10">The sequence shown here is derived from an EMBL/GenBank/DDBJ whole genome shotgun (WGS) entry which is preliminary data.</text>
</comment>
<reference evidence="11" key="1">
    <citation type="journal article" date="2019" name="Int. J. Syst. Evol. Microbiol.">
        <title>The Global Catalogue of Microorganisms (GCM) 10K type strain sequencing project: providing services to taxonomists for standard genome sequencing and annotation.</title>
        <authorList>
            <consortium name="The Broad Institute Genomics Platform"/>
            <consortium name="The Broad Institute Genome Sequencing Center for Infectious Disease"/>
            <person name="Wu L."/>
            <person name="Ma J."/>
        </authorList>
    </citation>
    <scope>NUCLEOTIDE SEQUENCE [LARGE SCALE GENOMIC DNA]</scope>
    <source>
        <strain evidence="11">CGMCC 1.6375</strain>
    </source>
</reference>
<evidence type="ECO:0000256" key="4">
    <source>
        <dbReference type="ARBA" id="ARBA00022692"/>
    </source>
</evidence>
<gene>
    <name evidence="10" type="ORF">GCM10010967_23780</name>
</gene>
<evidence type="ECO:0000256" key="8">
    <source>
        <dbReference type="SAM" id="SignalP"/>
    </source>
</evidence>
<evidence type="ECO:0000313" key="11">
    <source>
        <dbReference type="Proteomes" id="UP000632339"/>
    </source>
</evidence>
<sequence>METLFTGKPVWWLGICMLLLTTPVFAQTITGSISDAGGGKLPGVSVVLKGTQKGTSSNADGAYSLAVSGPTSTLVFSYVGYVSQEIQVGDRTEINVTLAEDNKSLHEVVVVGYGTQEKKDLTGAISSIAAKDIVKTPVSGFDQALQGQVAGLQISSSSGAPGGNTNILIRGIGSISGGNEPLFVIDGFPVSGAGVGNPLNTISPNDIESIDVLKDASATAIYGSRGSNGVIIVTTKRGKSGKAQIQVDAYAGIQQIGHKIQMMNAEEFARFTIDGRNNGYLDNVPTGKITDPNSMRPATFRIPADLQNPAALGEGTDWQDAIFRNASIRNIQVAASGGNENVRYAISAGYFNQQGIIINTGLKRYSFRANADAKVSKRLTVGVSLLPSFTSQDNLPFSGHYGGFGIIQTAMGISPHVPVYRPDGSYGNEIPAPEGSAGFQSPVKIANEYKNPSSQFRLLGNTYAEFAISGSLKFRTTFGADLNYAKNQIWIPSTLSTSAPVGIASATATRSENINWLNENTLSYKKTFGKHTVDLVGGFTAQRERGDVITANAVNFPDNLIPNINGGTVNSGTEGIQDYTILSLLARANYIFNDRYLITATLRRDGSSRFGENNRWGTFPSASVGWRVSEEAFMKTQHFINDLKLRASYGLTGNNAIGNYRAIGQLTNANYVIGDALTPGLARSSFSNGQLGWESMKQLDLGLDLSVLDNRVNLTADLYEKRNTDMLFNISTPGATGLSNAVVNLGEVQNKGLELALMTRNTTGVFKWTTNANITFNRNKVLAMSTDAERIFSSANGQVANTHVTQVGSPIGVFFGRRQLGIFQTEQEIAEYKAQPLAKPGDVKWKDIDGNGVINDNDREVIGSPHAKYFFGFNNTFSYKNLSLDIATNGMVGYQIYDGTFMINNAGVQNNTKYVYDHRWISPEQPGDGRFGRTIRGGKNTNTVYSSQYLFNGSYLRIRNVTLAYSLPQTLTQRVGLQNVRIYATGTNLFTFTGYRGYDPEVSVSNDNLLASRSDFGNYPIARSFTIGINLSF</sequence>
<evidence type="ECO:0000256" key="2">
    <source>
        <dbReference type="ARBA" id="ARBA00022448"/>
    </source>
</evidence>
<dbReference type="InterPro" id="IPR008969">
    <property type="entry name" value="CarboxyPept-like_regulatory"/>
</dbReference>
<feature type="domain" description="TonB-dependent receptor plug" evidence="9">
    <location>
        <begin position="118"/>
        <end position="230"/>
    </location>
</feature>
<evidence type="ECO:0000256" key="1">
    <source>
        <dbReference type="ARBA" id="ARBA00004571"/>
    </source>
</evidence>
<dbReference type="PROSITE" id="PS52016">
    <property type="entry name" value="TONB_DEPENDENT_REC_3"/>
    <property type="match status" value="1"/>
</dbReference>
<dbReference type="NCBIfam" id="TIGR04056">
    <property type="entry name" value="OMP_RagA_SusC"/>
    <property type="match status" value="1"/>
</dbReference>
<feature type="chain" id="PRO_5045078971" evidence="8">
    <location>
        <begin position="27"/>
        <end position="1033"/>
    </location>
</feature>
<proteinExistence type="inferred from homology"/>
<dbReference type="Gene3D" id="2.170.130.10">
    <property type="entry name" value="TonB-dependent receptor, plug domain"/>
    <property type="match status" value="1"/>
</dbReference>
<evidence type="ECO:0000256" key="5">
    <source>
        <dbReference type="ARBA" id="ARBA00023136"/>
    </source>
</evidence>
<dbReference type="SUPFAM" id="SSF56935">
    <property type="entry name" value="Porins"/>
    <property type="match status" value="1"/>
</dbReference>
<keyword evidence="3 7" id="KW-1134">Transmembrane beta strand</keyword>
<organism evidence="10 11">
    <name type="scientific">Dyadobacter beijingensis</name>
    <dbReference type="NCBI Taxonomy" id="365489"/>
    <lineage>
        <taxon>Bacteria</taxon>
        <taxon>Pseudomonadati</taxon>
        <taxon>Bacteroidota</taxon>
        <taxon>Cytophagia</taxon>
        <taxon>Cytophagales</taxon>
        <taxon>Spirosomataceae</taxon>
        <taxon>Dyadobacter</taxon>
    </lineage>
</organism>
<dbReference type="InterPro" id="IPR012910">
    <property type="entry name" value="Plug_dom"/>
</dbReference>
<evidence type="ECO:0000256" key="6">
    <source>
        <dbReference type="ARBA" id="ARBA00023237"/>
    </source>
</evidence>
<keyword evidence="11" id="KW-1185">Reference proteome</keyword>
<dbReference type="SUPFAM" id="SSF49464">
    <property type="entry name" value="Carboxypeptidase regulatory domain-like"/>
    <property type="match status" value="1"/>
</dbReference>
<dbReference type="Gene3D" id="2.40.170.20">
    <property type="entry name" value="TonB-dependent receptor, beta-barrel domain"/>
    <property type="match status" value="1"/>
</dbReference>
<keyword evidence="8" id="KW-0732">Signal</keyword>
<dbReference type="InterPro" id="IPR039426">
    <property type="entry name" value="TonB-dep_rcpt-like"/>
</dbReference>
<keyword evidence="5 7" id="KW-0472">Membrane</keyword>
<evidence type="ECO:0000256" key="7">
    <source>
        <dbReference type="PROSITE-ProRule" id="PRU01360"/>
    </source>
</evidence>
<dbReference type="RefSeq" id="WP_019943671.1">
    <property type="nucleotide sequence ID" value="NZ_BMLI01000001.1"/>
</dbReference>
<dbReference type="NCBIfam" id="TIGR04057">
    <property type="entry name" value="SusC_RagA_signa"/>
    <property type="match status" value="1"/>
</dbReference>
<dbReference type="InterPro" id="IPR037066">
    <property type="entry name" value="Plug_dom_sf"/>
</dbReference>
<evidence type="ECO:0000256" key="3">
    <source>
        <dbReference type="ARBA" id="ARBA00022452"/>
    </source>
</evidence>
<dbReference type="Gene3D" id="2.60.40.1120">
    <property type="entry name" value="Carboxypeptidase-like, regulatory domain"/>
    <property type="match status" value="1"/>
</dbReference>
<comment type="subcellular location">
    <subcellularLocation>
        <location evidence="1 7">Cell outer membrane</location>
        <topology evidence="1 7">Multi-pass membrane protein</topology>
    </subcellularLocation>
</comment>
<evidence type="ECO:0000313" key="10">
    <source>
        <dbReference type="EMBL" id="GGM90113.1"/>
    </source>
</evidence>
<dbReference type="Pfam" id="PF13715">
    <property type="entry name" value="CarbopepD_reg_2"/>
    <property type="match status" value="1"/>
</dbReference>
<dbReference type="InterPro" id="IPR036942">
    <property type="entry name" value="Beta-barrel_TonB_sf"/>
</dbReference>
<dbReference type="EMBL" id="BMLI01000001">
    <property type="protein sequence ID" value="GGM90113.1"/>
    <property type="molecule type" value="Genomic_DNA"/>
</dbReference>
<keyword evidence="4 7" id="KW-0812">Transmembrane</keyword>
<dbReference type="InterPro" id="IPR023996">
    <property type="entry name" value="TonB-dep_OMP_SusC/RagA"/>
</dbReference>
<dbReference type="Proteomes" id="UP000632339">
    <property type="component" value="Unassembled WGS sequence"/>
</dbReference>
<protein>
    <submittedName>
        <fullName evidence="10">SusC/RagA family TonB-linked outer membrane protein</fullName>
    </submittedName>
</protein>
<name>A0ABQ2HS82_9BACT</name>
<keyword evidence="6 7" id="KW-0998">Cell outer membrane</keyword>
<comment type="similarity">
    <text evidence="7">Belongs to the TonB-dependent receptor family.</text>
</comment>
<evidence type="ECO:0000259" key="9">
    <source>
        <dbReference type="Pfam" id="PF07715"/>
    </source>
</evidence>